<proteinExistence type="inferred from homology"/>
<evidence type="ECO:0000256" key="1">
    <source>
        <dbReference type="ARBA" id="ARBA00009947"/>
    </source>
</evidence>
<evidence type="ECO:0000313" key="4">
    <source>
        <dbReference type="EMBL" id="POY76491.1"/>
    </source>
</evidence>
<evidence type="ECO:0000256" key="2">
    <source>
        <dbReference type="RuleBase" id="RU003876"/>
    </source>
</evidence>
<sequence>MSDEITMPSRIDVLKQAFGQHAEAFNQNLDDAAKAHFEAYKFKLAQQQPVFRKRAELAAQIPHFWSKSLENCKATAQFIDPVDQDALKALKEVEITHGDDVREYDIKFTFGKNPYFKESTLTKKVVLTPPADLKPAPEPASPYDLEAPVYLGPKVAISWTSADHDLTKKAPRTDPEEKEEFDEFGGPGSFFGFFGVEGEDPTGLGEVLLEWYAHATEYAAGLTALLDEDSDDGAEFDFDEFDSDDDESDGDDADPKKEIDLDNEDAKRPKKKQRR</sequence>
<evidence type="ECO:0000256" key="3">
    <source>
        <dbReference type="SAM" id="MobiDB-lite"/>
    </source>
</evidence>
<name>A0A2S5BI91_9BASI</name>
<feature type="region of interest" description="Disordered" evidence="3">
    <location>
        <begin position="230"/>
        <end position="275"/>
    </location>
</feature>
<gene>
    <name evidence="4" type="ORF">BMF94_0692</name>
</gene>
<reference evidence="4 5" key="1">
    <citation type="journal article" date="2018" name="Front. Microbiol.">
        <title>Prospects for Fungal Bioremediation of Acidic Radioactive Waste Sites: Characterization and Genome Sequence of Rhodotorula taiwanensis MD1149.</title>
        <authorList>
            <person name="Tkavc R."/>
            <person name="Matrosova V.Y."/>
            <person name="Grichenko O.E."/>
            <person name="Gostincar C."/>
            <person name="Volpe R.P."/>
            <person name="Klimenkova P."/>
            <person name="Gaidamakova E.K."/>
            <person name="Zhou C.E."/>
            <person name="Stewart B.J."/>
            <person name="Lyman M.G."/>
            <person name="Malfatti S.A."/>
            <person name="Rubinfeld B."/>
            <person name="Courtot M."/>
            <person name="Singh J."/>
            <person name="Dalgard C.L."/>
            <person name="Hamilton T."/>
            <person name="Frey K.G."/>
            <person name="Gunde-Cimerman N."/>
            <person name="Dugan L."/>
            <person name="Daly M.J."/>
        </authorList>
    </citation>
    <scope>NUCLEOTIDE SEQUENCE [LARGE SCALE GENOMIC DNA]</scope>
    <source>
        <strain evidence="4 5">MD1149</strain>
    </source>
</reference>
<evidence type="ECO:0000313" key="5">
    <source>
        <dbReference type="Proteomes" id="UP000237144"/>
    </source>
</evidence>
<organism evidence="4 5">
    <name type="scientific">Rhodotorula taiwanensis</name>
    <dbReference type="NCBI Taxonomy" id="741276"/>
    <lineage>
        <taxon>Eukaryota</taxon>
        <taxon>Fungi</taxon>
        <taxon>Dikarya</taxon>
        <taxon>Basidiomycota</taxon>
        <taxon>Pucciniomycotina</taxon>
        <taxon>Microbotryomycetes</taxon>
        <taxon>Sporidiobolales</taxon>
        <taxon>Sporidiobolaceae</taxon>
        <taxon>Rhodotorula</taxon>
    </lineage>
</organism>
<dbReference type="Pfam" id="PF00956">
    <property type="entry name" value="NAP"/>
    <property type="match status" value="1"/>
</dbReference>
<keyword evidence="5" id="KW-1185">Reference proteome</keyword>
<dbReference type="GO" id="GO:0006334">
    <property type="term" value="P:nucleosome assembly"/>
    <property type="evidence" value="ECO:0007669"/>
    <property type="project" value="InterPro"/>
</dbReference>
<dbReference type="SUPFAM" id="SSF143113">
    <property type="entry name" value="NAP-like"/>
    <property type="match status" value="1"/>
</dbReference>
<feature type="compositionally biased region" description="Basic and acidic residues" evidence="3">
    <location>
        <begin position="253"/>
        <end position="267"/>
    </location>
</feature>
<dbReference type="PANTHER" id="PTHR11875">
    <property type="entry name" value="TESTIS-SPECIFIC Y-ENCODED PROTEIN"/>
    <property type="match status" value="1"/>
</dbReference>
<dbReference type="InterPro" id="IPR037231">
    <property type="entry name" value="NAP-like_sf"/>
</dbReference>
<protein>
    <submittedName>
        <fullName evidence="4">Uncharacterized protein</fullName>
    </submittedName>
</protein>
<dbReference type="InterPro" id="IPR002164">
    <property type="entry name" value="NAP_family"/>
</dbReference>
<dbReference type="GO" id="GO:0005634">
    <property type="term" value="C:nucleus"/>
    <property type="evidence" value="ECO:0007669"/>
    <property type="project" value="InterPro"/>
</dbReference>
<feature type="compositionally biased region" description="Acidic residues" evidence="3">
    <location>
        <begin position="230"/>
        <end position="252"/>
    </location>
</feature>
<dbReference type="OrthoDB" id="19419at2759"/>
<comment type="caution">
    <text evidence="4">The sequence shown here is derived from an EMBL/GenBank/DDBJ whole genome shotgun (WGS) entry which is preliminary data.</text>
</comment>
<dbReference type="Gene3D" id="3.30.1120.90">
    <property type="entry name" value="Nucleosome assembly protein"/>
    <property type="match status" value="1"/>
</dbReference>
<dbReference type="AlphaFoldDB" id="A0A2S5BI91"/>
<dbReference type="EMBL" id="PJQD01000005">
    <property type="protein sequence ID" value="POY76491.1"/>
    <property type="molecule type" value="Genomic_DNA"/>
</dbReference>
<dbReference type="STRING" id="741276.A0A2S5BI91"/>
<accession>A0A2S5BI91</accession>
<comment type="similarity">
    <text evidence="1 2">Belongs to the nucleosome assembly protein (NAP) family.</text>
</comment>
<dbReference type="Proteomes" id="UP000237144">
    <property type="component" value="Unassembled WGS sequence"/>
</dbReference>